<reference evidence="3" key="1">
    <citation type="submission" date="2022-11" db="UniProtKB">
        <authorList>
            <consortium name="WormBaseParasite"/>
        </authorList>
    </citation>
    <scope>IDENTIFICATION</scope>
</reference>
<sequence length="179" mass="19852">MKSKNKSVYVKNCCSCGTEDCPVDCENQYKCVDKSELCDQLKPHCENFFLRKCMRCACPKTCGVCGQHSKGAGEPASTAASTSAMSTLTSTFMTPIDTSSSIYITPEFDFPTENASAPFLLDITNSTLLTTIQTTEVFNATIEVISDEEFKNPAKMKCKSCDAKRKKLAEIYEKYYPKE</sequence>
<dbReference type="InterPro" id="IPR003582">
    <property type="entry name" value="ShKT_dom"/>
</dbReference>
<name>A0A914GS25_GLORO</name>
<dbReference type="AlphaFoldDB" id="A0A914GS25"/>
<feature type="domain" description="ShKT" evidence="1">
    <location>
        <begin position="30"/>
        <end position="66"/>
    </location>
</feature>
<dbReference type="Proteomes" id="UP000887572">
    <property type="component" value="Unplaced"/>
</dbReference>
<evidence type="ECO:0000313" key="3">
    <source>
        <dbReference type="WBParaSite" id="Gr19_v10_g10874.t1"/>
    </source>
</evidence>
<proteinExistence type="predicted"/>
<dbReference type="Pfam" id="PF01549">
    <property type="entry name" value="ShK"/>
    <property type="match status" value="1"/>
</dbReference>
<evidence type="ECO:0000313" key="2">
    <source>
        <dbReference type="Proteomes" id="UP000887572"/>
    </source>
</evidence>
<evidence type="ECO:0000259" key="1">
    <source>
        <dbReference type="SMART" id="SM00254"/>
    </source>
</evidence>
<accession>A0A914GS25</accession>
<protein>
    <submittedName>
        <fullName evidence="3">ShKT domain-containing protein</fullName>
    </submittedName>
</protein>
<organism evidence="2 3">
    <name type="scientific">Globodera rostochiensis</name>
    <name type="common">Golden nematode worm</name>
    <name type="synonym">Heterodera rostochiensis</name>
    <dbReference type="NCBI Taxonomy" id="31243"/>
    <lineage>
        <taxon>Eukaryota</taxon>
        <taxon>Metazoa</taxon>
        <taxon>Ecdysozoa</taxon>
        <taxon>Nematoda</taxon>
        <taxon>Chromadorea</taxon>
        <taxon>Rhabditida</taxon>
        <taxon>Tylenchina</taxon>
        <taxon>Tylenchomorpha</taxon>
        <taxon>Tylenchoidea</taxon>
        <taxon>Heteroderidae</taxon>
        <taxon>Heteroderinae</taxon>
        <taxon>Globodera</taxon>
    </lineage>
</organism>
<keyword evidence="2" id="KW-1185">Reference proteome</keyword>
<dbReference type="WBParaSite" id="Gr19_v10_g10874.t1">
    <property type="protein sequence ID" value="Gr19_v10_g10874.t1"/>
    <property type="gene ID" value="Gr19_v10_g10874"/>
</dbReference>
<dbReference type="SMART" id="SM00254">
    <property type="entry name" value="ShKT"/>
    <property type="match status" value="1"/>
</dbReference>